<dbReference type="OrthoDB" id="10006344at2"/>
<name>A0A2S1SXX3_9ACTN</name>
<dbReference type="InterPro" id="IPR006311">
    <property type="entry name" value="TAT_signal"/>
</dbReference>
<proteinExistence type="predicted"/>
<evidence type="ECO:0000313" key="2">
    <source>
        <dbReference type="EMBL" id="AWI31283.1"/>
    </source>
</evidence>
<dbReference type="RefSeq" id="WP_108907551.1">
    <property type="nucleotide sequence ID" value="NZ_CP029188.1"/>
</dbReference>
<keyword evidence="3" id="KW-1185">Reference proteome</keyword>
<evidence type="ECO:0000313" key="3">
    <source>
        <dbReference type="Proteomes" id="UP000244900"/>
    </source>
</evidence>
<gene>
    <name evidence="2" type="ORF">DDW44_22750</name>
</gene>
<reference evidence="2 3" key="1">
    <citation type="submission" date="2018-05" db="EMBL/GenBank/DDBJ databases">
        <title>Complete genome sequence of sponge-derived Streptomyces sp. HNM0039.</title>
        <authorList>
            <person name="Huang X."/>
            <person name="Zhou S."/>
        </authorList>
    </citation>
    <scope>NUCLEOTIDE SEQUENCE [LARGE SCALE GENOMIC DNA]</scope>
    <source>
        <strain evidence="2 3">HNM0039</strain>
    </source>
</reference>
<evidence type="ECO:0000256" key="1">
    <source>
        <dbReference type="SAM" id="MobiDB-lite"/>
    </source>
</evidence>
<dbReference type="PROSITE" id="PS51318">
    <property type="entry name" value="TAT"/>
    <property type="match status" value="1"/>
</dbReference>
<dbReference type="EMBL" id="CP029188">
    <property type="protein sequence ID" value="AWI31283.1"/>
    <property type="molecule type" value="Genomic_DNA"/>
</dbReference>
<dbReference type="Proteomes" id="UP000244900">
    <property type="component" value="Chromosome"/>
</dbReference>
<feature type="compositionally biased region" description="Low complexity" evidence="1">
    <location>
        <begin position="115"/>
        <end position="151"/>
    </location>
</feature>
<dbReference type="AlphaFoldDB" id="A0A2S1SXX3"/>
<protein>
    <recommendedName>
        <fullName evidence="4">Lipoprotein</fullName>
    </recommendedName>
</protein>
<evidence type="ECO:0008006" key="4">
    <source>
        <dbReference type="Google" id="ProtNLM"/>
    </source>
</evidence>
<organism evidence="2 3">
    <name type="scientific">Streptomyces tirandamycinicus</name>
    <dbReference type="NCBI Taxonomy" id="2174846"/>
    <lineage>
        <taxon>Bacteria</taxon>
        <taxon>Bacillati</taxon>
        <taxon>Actinomycetota</taxon>
        <taxon>Actinomycetes</taxon>
        <taxon>Kitasatosporales</taxon>
        <taxon>Streptomycetaceae</taxon>
        <taxon>Streptomyces</taxon>
    </lineage>
</organism>
<feature type="compositionally biased region" description="Pro residues" evidence="1">
    <location>
        <begin position="101"/>
        <end position="114"/>
    </location>
</feature>
<dbReference type="KEGG" id="stir:DDW44_22750"/>
<accession>A0A2S1SXX3</accession>
<sequence>MDRTGTTGRRALLAAGAAATAAALTGCSTDEPGPRPATLRSESAETALRERSAGLSGALLLRYDAVLAAHPALAARLSPLRADVVRHVEALAPTGSRLLPRTPPSPSASRPPSPAQVSPVAVPPGRVSPLPVSPAPAASGPARPAASSPAAPALPPVPADAGAAVRELAAAERSTADAHAAALSAAPPEYARLLASVAAAGAVHAYLLTEGSR</sequence>
<feature type="region of interest" description="Disordered" evidence="1">
    <location>
        <begin position="95"/>
        <end position="158"/>
    </location>
</feature>
<dbReference type="PROSITE" id="PS51257">
    <property type="entry name" value="PROKAR_LIPOPROTEIN"/>
    <property type="match status" value="1"/>
</dbReference>